<comment type="similarity">
    <text evidence="1">Belongs to the aldo/keto reductase family.</text>
</comment>
<sequence>MASTPLPEIGLGTMKINDPETIQQAIDIGYRHLDTAQYYENESVVGEGINRADVQRDELFISTKVRKTNLGYEEALSSSAPPRPVFDH</sequence>
<accession>A0A3N6P5X1</accession>
<dbReference type="InterPro" id="IPR036812">
    <property type="entry name" value="NAD(P)_OxRdtase_dom_sf"/>
</dbReference>
<protein>
    <submittedName>
        <fullName evidence="5">Aldo/keto reductase</fullName>
    </submittedName>
</protein>
<evidence type="ECO:0000313" key="5">
    <source>
        <dbReference type="EMBL" id="RQG91075.1"/>
    </source>
</evidence>
<keyword evidence="3" id="KW-0560">Oxidoreductase</keyword>
<dbReference type="PROSITE" id="PS00798">
    <property type="entry name" value="ALDOKETO_REDUCTASE_1"/>
    <property type="match status" value="1"/>
</dbReference>
<dbReference type="Pfam" id="PF00248">
    <property type="entry name" value="Aldo_ket_red"/>
    <property type="match status" value="1"/>
</dbReference>
<dbReference type="EMBL" id="REGA01000021">
    <property type="protein sequence ID" value="RQG91075.1"/>
    <property type="molecule type" value="Genomic_DNA"/>
</dbReference>
<evidence type="ECO:0000256" key="2">
    <source>
        <dbReference type="ARBA" id="ARBA00022857"/>
    </source>
</evidence>
<dbReference type="PANTHER" id="PTHR43827">
    <property type="entry name" value="2,5-DIKETO-D-GLUCONIC ACID REDUCTASE"/>
    <property type="match status" value="1"/>
</dbReference>
<organism evidence="5 6">
    <name type="scientific">Natrarchaeobius chitinivorans</name>
    <dbReference type="NCBI Taxonomy" id="1679083"/>
    <lineage>
        <taxon>Archaea</taxon>
        <taxon>Methanobacteriati</taxon>
        <taxon>Methanobacteriota</taxon>
        <taxon>Stenosarchaea group</taxon>
        <taxon>Halobacteria</taxon>
        <taxon>Halobacteriales</taxon>
        <taxon>Natrialbaceae</taxon>
        <taxon>Natrarchaeobius</taxon>
    </lineage>
</organism>
<keyword evidence="2" id="KW-0521">NADP</keyword>
<dbReference type="SUPFAM" id="SSF51430">
    <property type="entry name" value="NAD(P)-linked oxidoreductase"/>
    <property type="match status" value="1"/>
</dbReference>
<dbReference type="PANTHER" id="PTHR43827:SF3">
    <property type="entry name" value="NADP-DEPENDENT OXIDOREDUCTASE DOMAIN-CONTAINING PROTEIN"/>
    <property type="match status" value="1"/>
</dbReference>
<dbReference type="InterPro" id="IPR020471">
    <property type="entry name" value="AKR"/>
</dbReference>
<dbReference type="Gene3D" id="3.20.20.100">
    <property type="entry name" value="NADP-dependent oxidoreductase domain"/>
    <property type="match status" value="1"/>
</dbReference>
<keyword evidence="6" id="KW-1185">Reference proteome</keyword>
<name>A0A3N6P5X1_NATCH</name>
<proteinExistence type="inferred from homology"/>
<dbReference type="RefSeq" id="WP_124197200.1">
    <property type="nucleotide sequence ID" value="NZ_REGA01000021.1"/>
</dbReference>
<evidence type="ECO:0000256" key="3">
    <source>
        <dbReference type="ARBA" id="ARBA00023002"/>
    </source>
</evidence>
<evidence type="ECO:0000256" key="1">
    <source>
        <dbReference type="ARBA" id="ARBA00007905"/>
    </source>
</evidence>
<feature type="domain" description="NADP-dependent oxidoreductase" evidence="4">
    <location>
        <begin position="8"/>
        <end position="67"/>
    </location>
</feature>
<dbReference type="OrthoDB" id="25239at2157"/>
<dbReference type="InterPro" id="IPR018170">
    <property type="entry name" value="Aldo/ket_reductase_CS"/>
</dbReference>
<reference evidence="5 6" key="1">
    <citation type="submission" date="2018-10" db="EMBL/GenBank/DDBJ databases">
        <title>Natrarchaeobius chitinivorans gen. nov., sp. nov., and Natrarchaeobius haloalkaliphilus sp. nov., alkaliphilic, chitin-utilizing haloarchaea from hypersaline alkaline lakes.</title>
        <authorList>
            <person name="Sorokin D.Y."/>
            <person name="Elcheninov A.G."/>
            <person name="Kostrikina N.A."/>
            <person name="Bale N.J."/>
            <person name="Sinninghe Damste J.S."/>
            <person name="Khijniak T.V."/>
            <person name="Kublanov I.V."/>
            <person name="Toshchakov S.V."/>
        </authorList>
    </citation>
    <scope>NUCLEOTIDE SEQUENCE [LARGE SCALE GENOMIC DNA]</scope>
    <source>
        <strain evidence="5 6">AArcht4T</strain>
    </source>
</reference>
<dbReference type="Proteomes" id="UP000282323">
    <property type="component" value="Unassembled WGS sequence"/>
</dbReference>
<evidence type="ECO:0000259" key="4">
    <source>
        <dbReference type="Pfam" id="PF00248"/>
    </source>
</evidence>
<dbReference type="GO" id="GO:0016616">
    <property type="term" value="F:oxidoreductase activity, acting on the CH-OH group of donors, NAD or NADP as acceptor"/>
    <property type="evidence" value="ECO:0007669"/>
    <property type="project" value="UniProtKB-ARBA"/>
</dbReference>
<comment type="caution">
    <text evidence="5">The sequence shown here is derived from an EMBL/GenBank/DDBJ whole genome shotgun (WGS) entry which is preliminary data.</text>
</comment>
<dbReference type="AlphaFoldDB" id="A0A3N6P5X1"/>
<evidence type="ECO:0000313" key="6">
    <source>
        <dbReference type="Proteomes" id="UP000282323"/>
    </source>
</evidence>
<dbReference type="InterPro" id="IPR023210">
    <property type="entry name" value="NADP_OxRdtase_dom"/>
</dbReference>
<gene>
    <name evidence="5" type="ORF">EA473_19240</name>
</gene>